<organism evidence="1 2">
    <name type="scientific">Apatococcus fuscideae</name>
    <dbReference type="NCBI Taxonomy" id="2026836"/>
    <lineage>
        <taxon>Eukaryota</taxon>
        <taxon>Viridiplantae</taxon>
        <taxon>Chlorophyta</taxon>
        <taxon>core chlorophytes</taxon>
        <taxon>Trebouxiophyceae</taxon>
        <taxon>Chlorellales</taxon>
        <taxon>Chlorellaceae</taxon>
        <taxon>Apatococcus</taxon>
    </lineage>
</organism>
<evidence type="ECO:0000313" key="1">
    <source>
        <dbReference type="EMBL" id="KAK9858030.1"/>
    </source>
</evidence>
<proteinExistence type="predicted"/>
<feature type="non-terminal residue" evidence="1">
    <location>
        <position position="1"/>
    </location>
</feature>
<reference evidence="1 2" key="1">
    <citation type="journal article" date="2024" name="Nat. Commun.">
        <title>Phylogenomics reveals the evolutionary origins of lichenization in chlorophyte algae.</title>
        <authorList>
            <person name="Puginier C."/>
            <person name="Libourel C."/>
            <person name="Otte J."/>
            <person name="Skaloud P."/>
            <person name="Haon M."/>
            <person name="Grisel S."/>
            <person name="Petersen M."/>
            <person name="Berrin J.G."/>
            <person name="Delaux P.M."/>
            <person name="Dal Grande F."/>
            <person name="Keller J."/>
        </authorList>
    </citation>
    <scope>NUCLEOTIDE SEQUENCE [LARGE SCALE GENOMIC DNA]</scope>
    <source>
        <strain evidence="1 2">SAG 2523</strain>
    </source>
</reference>
<keyword evidence="2" id="KW-1185">Reference proteome</keyword>
<dbReference type="AlphaFoldDB" id="A0AAW1STX0"/>
<dbReference type="EMBL" id="JALJOV010000938">
    <property type="protein sequence ID" value="KAK9858030.1"/>
    <property type="molecule type" value="Genomic_DNA"/>
</dbReference>
<name>A0AAW1STX0_9CHLO</name>
<dbReference type="PANTHER" id="PTHR31385">
    <property type="entry name" value="PUTATIVE (DUF220)-RELATED"/>
    <property type="match status" value="1"/>
</dbReference>
<dbReference type="PANTHER" id="PTHR31385:SF1">
    <property type="entry name" value="PUTATIVE (DUF220)-RELATED"/>
    <property type="match status" value="1"/>
</dbReference>
<accession>A0AAW1STX0</accession>
<dbReference type="Proteomes" id="UP001485043">
    <property type="component" value="Unassembled WGS sequence"/>
</dbReference>
<gene>
    <name evidence="1" type="ORF">WJX84_007757</name>
</gene>
<evidence type="ECO:0000313" key="2">
    <source>
        <dbReference type="Proteomes" id="UP001485043"/>
    </source>
</evidence>
<protein>
    <submittedName>
        <fullName evidence="1">Uncharacterized protein</fullName>
    </submittedName>
</protein>
<sequence>VRFSLAKTGMMKDFAGLWSVQPYSQQALDAPDASSGLPQHQQPWWQPKNPLTSFPRFGKQAAGESATLCQLEQSILPNVVPPKPLDRLMKGIAIKQVRGLMDDLRLEAHRMKAGKATLDTEAGRKMRAALEKEQQNQHAPRGAAPAASISCRYLQPPILSTHLQPATGPLRWPSFPQLLAAA</sequence>
<comment type="caution">
    <text evidence="1">The sequence shown here is derived from an EMBL/GenBank/DDBJ whole genome shotgun (WGS) entry which is preliminary data.</text>
</comment>